<feature type="domain" description="Glutamine amidotransferase type-2" evidence="1">
    <location>
        <begin position="2"/>
        <end position="354"/>
    </location>
</feature>
<organism evidence="2">
    <name type="scientific">hydrocarbon metagenome</name>
    <dbReference type="NCBI Taxonomy" id="938273"/>
    <lineage>
        <taxon>unclassified sequences</taxon>
        <taxon>metagenomes</taxon>
        <taxon>ecological metagenomes</taxon>
    </lineage>
</organism>
<comment type="caution">
    <text evidence="2">The sequence shown here is derived from an EMBL/GenBank/DDBJ whole genome shotgun (WGS) entry which is preliminary data.</text>
</comment>
<evidence type="ECO:0000259" key="1">
    <source>
        <dbReference type="PROSITE" id="PS51278"/>
    </source>
</evidence>
<dbReference type="AlphaFoldDB" id="A0A0W8G8P9"/>
<reference evidence="2" key="1">
    <citation type="journal article" date="2015" name="Proc. Natl. Acad. Sci. U.S.A.">
        <title>Networks of energetic and metabolic interactions define dynamics in microbial communities.</title>
        <authorList>
            <person name="Embree M."/>
            <person name="Liu J.K."/>
            <person name="Al-Bassam M.M."/>
            <person name="Zengler K."/>
        </authorList>
    </citation>
    <scope>NUCLEOTIDE SEQUENCE</scope>
</reference>
<gene>
    <name evidence="2" type="ORF">ASZ90_000598</name>
</gene>
<dbReference type="EMBL" id="LNQE01000074">
    <property type="protein sequence ID" value="KUG29504.1"/>
    <property type="molecule type" value="Genomic_DNA"/>
</dbReference>
<accession>A0A0W8G8P9</accession>
<sequence>MCRLFALTSQEPVSPMLAVNALNVMKEGHDGSGVGLFLGGLGGPFGQLPDCPILSGIFTEKGLRLLDEYAMSKGFLAKHTVAITPKADPPAGTPRRGTYLARAYEPSAEWKDLPKDRREAALVQARLDLRHMGADNEDIKVFSFWPDTVMIKEVGDPVTIAEYLGLGREEFFAKRILAQGRQNTNYAINLYACHPFFIQGISTMTNGENTAFVPIREYLSSRGVTGYEGYQSDSEVFTHILHFTLKRLGLGIEAYKHVITPLADQELESHPDRAFLANIKNVCRKLTIDGPNCVIGCTPDGSMFMVQDRKKLRPGVVGGRPGIFAFSSEICGLNEAIPERDRTKDFQPMYLDTAIVGPDCREVKICRQSQSLLRPH</sequence>
<proteinExistence type="predicted"/>
<dbReference type="SUPFAM" id="SSF56235">
    <property type="entry name" value="N-terminal nucleophile aminohydrolases (Ntn hydrolases)"/>
    <property type="match status" value="1"/>
</dbReference>
<dbReference type="PROSITE" id="PS51278">
    <property type="entry name" value="GATASE_TYPE_2"/>
    <property type="match status" value="1"/>
</dbReference>
<dbReference type="InterPro" id="IPR029055">
    <property type="entry name" value="Ntn_hydrolases_N"/>
</dbReference>
<dbReference type="Gene3D" id="3.60.20.10">
    <property type="entry name" value="Glutamine Phosphoribosylpyrophosphate, subunit 1, domain 1"/>
    <property type="match status" value="1"/>
</dbReference>
<name>A0A0W8G8P9_9ZZZZ</name>
<dbReference type="InterPro" id="IPR017932">
    <property type="entry name" value="GATase_2_dom"/>
</dbReference>
<protein>
    <submittedName>
        <fullName evidence="2">Glutamate synthase (Nadph)</fullName>
    </submittedName>
</protein>
<evidence type="ECO:0000313" key="2">
    <source>
        <dbReference type="EMBL" id="KUG29504.1"/>
    </source>
</evidence>